<feature type="transmembrane region" description="Helical" evidence="1">
    <location>
        <begin position="6"/>
        <end position="29"/>
    </location>
</feature>
<evidence type="ECO:0000313" key="3">
    <source>
        <dbReference type="Proteomes" id="UP001210380"/>
    </source>
</evidence>
<keyword evidence="1" id="KW-1133">Transmembrane helix</keyword>
<evidence type="ECO:0008006" key="4">
    <source>
        <dbReference type="Google" id="ProtNLM"/>
    </source>
</evidence>
<dbReference type="Proteomes" id="UP001210380">
    <property type="component" value="Unassembled WGS sequence"/>
</dbReference>
<keyword evidence="1" id="KW-0812">Transmembrane</keyword>
<evidence type="ECO:0000313" key="2">
    <source>
        <dbReference type="EMBL" id="MDA3630002.1"/>
    </source>
</evidence>
<dbReference type="RefSeq" id="WP_270953131.1">
    <property type="nucleotide sequence ID" value="NZ_JAQGLA010000083.1"/>
</dbReference>
<organism evidence="2 3">
    <name type="scientific">Saccharopolyspora oryzae</name>
    <dbReference type="NCBI Taxonomy" id="2997343"/>
    <lineage>
        <taxon>Bacteria</taxon>
        <taxon>Bacillati</taxon>
        <taxon>Actinomycetota</taxon>
        <taxon>Actinomycetes</taxon>
        <taxon>Pseudonocardiales</taxon>
        <taxon>Pseudonocardiaceae</taxon>
        <taxon>Saccharopolyspora</taxon>
    </lineage>
</organism>
<reference evidence="2 3" key="1">
    <citation type="submission" date="2022-11" db="EMBL/GenBank/DDBJ databases">
        <title>Draft genome sequence of Saccharopolyspora sp. WRP15-2 isolated from rhizosphere soils of wild rice in Thailand.</title>
        <authorList>
            <person name="Duangmal K."/>
            <person name="Kammanee S."/>
            <person name="Muangham S."/>
        </authorList>
    </citation>
    <scope>NUCLEOTIDE SEQUENCE [LARGE SCALE GENOMIC DNA]</scope>
    <source>
        <strain evidence="2 3">WRP15-2</strain>
    </source>
</reference>
<name>A0ABT4V9M6_9PSEU</name>
<evidence type="ECO:0000256" key="1">
    <source>
        <dbReference type="SAM" id="Phobius"/>
    </source>
</evidence>
<sequence>MGSTPAYITALVAFLGPLGALAGVWLTAARTDRRFVQERDDRRFEKAKELQQERFAKFLVPARQLTSSLDSPDPVLESLREAAAHVELHEQDLADGPLQEVLTAADRLLLVRQRNGAASQVVVEAGLEYRNAVEAARSSMKELLRAA</sequence>
<protein>
    <recommendedName>
        <fullName evidence="4">Secreted protein</fullName>
    </recommendedName>
</protein>
<comment type="caution">
    <text evidence="2">The sequence shown here is derived from an EMBL/GenBank/DDBJ whole genome shotgun (WGS) entry which is preliminary data.</text>
</comment>
<gene>
    <name evidence="2" type="ORF">OU415_31550</name>
</gene>
<keyword evidence="1" id="KW-0472">Membrane</keyword>
<accession>A0ABT4V9M6</accession>
<proteinExistence type="predicted"/>
<keyword evidence="3" id="KW-1185">Reference proteome</keyword>
<dbReference type="EMBL" id="JAQGLA010000083">
    <property type="protein sequence ID" value="MDA3630002.1"/>
    <property type="molecule type" value="Genomic_DNA"/>
</dbReference>